<accession>A0A1M6ZBG6</accession>
<dbReference type="RefSeq" id="WP_139261752.1">
    <property type="nucleotide sequence ID" value="NZ_FRBD01000047.1"/>
</dbReference>
<dbReference type="AlphaFoldDB" id="A0A1M6ZBG6"/>
<dbReference type="Proteomes" id="UP000184130">
    <property type="component" value="Unassembled WGS sequence"/>
</dbReference>
<dbReference type="EMBL" id="FRBD01000047">
    <property type="protein sequence ID" value="SHL27695.1"/>
    <property type="molecule type" value="Genomic_DNA"/>
</dbReference>
<reference evidence="1 2" key="1">
    <citation type="submission" date="2016-11" db="EMBL/GenBank/DDBJ databases">
        <authorList>
            <person name="Jaros S."/>
            <person name="Januszkiewicz K."/>
            <person name="Wedrychowicz H."/>
        </authorList>
    </citation>
    <scope>NUCLEOTIDE SEQUENCE [LARGE SCALE GENOMIC DNA]</scope>
    <source>
        <strain evidence="1 2">KHT3</strain>
    </source>
</reference>
<organism evidence="1 2">
    <name type="scientific">Xylanibacter ruminicola</name>
    <name type="common">Prevotella ruminicola</name>
    <dbReference type="NCBI Taxonomy" id="839"/>
    <lineage>
        <taxon>Bacteria</taxon>
        <taxon>Pseudomonadati</taxon>
        <taxon>Bacteroidota</taxon>
        <taxon>Bacteroidia</taxon>
        <taxon>Bacteroidales</taxon>
        <taxon>Prevotellaceae</taxon>
        <taxon>Xylanibacter</taxon>
    </lineage>
</organism>
<evidence type="ECO:0000313" key="2">
    <source>
        <dbReference type="Proteomes" id="UP000184130"/>
    </source>
</evidence>
<evidence type="ECO:0000313" key="1">
    <source>
        <dbReference type="EMBL" id="SHL27695.1"/>
    </source>
</evidence>
<dbReference type="OrthoDB" id="1084218at2"/>
<proteinExistence type="predicted"/>
<gene>
    <name evidence="1" type="ORF">SAMN05216463_1476</name>
</gene>
<protein>
    <submittedName>
        <fullName evidence="1">Uncharacterized protein</fullName>
    </submittedName>
</protein>
<sequence length="62" mass="7348">MMKRRMLYVENYAEIEDVVARDMSGNYAIDKVAAGFMAQVEDEVSQELMELLRWQLSYPEKR</sequence>
<name>A0A1M6ZBG6_XYLRU</name>